<dbReference type="InterPro" id="IPR008271">
    <property type="entry name" value="Ser/Thr_kinase_AS"/>
</dbReference>
<proteinExistence type="predicted"/>
<dbReference type="InterPro" id="IPR011009">
    <property type="entry name" value="Kinase-like_dom_sf"/>
</dbReference>
<dbReference type="SMART" id="SM00220">
    <property type="entry name" value="S_TKc"/>
    <property type="match status" value="1"/>
</dbReference>
<dbReference type="EMBL" id="CAJMWS010000003">
    <property type="protein sequence ID" value="CAE6335657.1"/>
    <property type="molecule type" value="Genomic_DNA"/>
</dbReference>
<evidence type="ECO:0000256" key="1">
    <source>
        <dbReference type="SAM" id="MobiDB-lite"/>
    </source>
</evidence>
<dbReference type="GO" id="GO:0004674">
    <property type="term" value="F:protein serine/threonine kinase activity"/>
    <property type="evidence" value="ECO:0007669"/>
    <property type="project" value="TreeGrafter"/>
</dbReference>
<dbReference type="InterPro" id="IPR051681">
    <property type="entry name" value="Ser/Thr_Kinases-Pseudokinases"/>
</dbReference>
<accession>A0A8H2ZWK8</accession>
<evidence type="ECO:0000313" key="3">
    <source>
        <dbReference type="EMBL" id="CAE6335657.1"/>
    </source>
</evidence>
<dbReference type="Proteomes" id="UP000663846">
    <property type="component" value="Unassembled WGS sequence"/>
</dbReference>
<dbReference type="Gene3D" id="1.10.510.10">
    <property type="entry name" value="Transferase(Phosphotransferase) domain 1"/>
    <property type="match status" value="1"/>
</dbReference>
<dbReference type="PROSITE" id="PS50011">
    <property type="entry name" value="PROTEIN_KINASE_DOM"/>
    <property type="match status" value="1"/>
</dbReference>
<comment type="caution">
    <text evidence="3">The sequence shown here is derived from an EMBL/GenBank/DDBJ whole genome shotgun (WGS) entry which is preliminary data.</text>
</comment>
<evidence type="ECO:0000259" key="2">
    <source>
        <dbReference type="PROSITE" id="PS50011"/>
    </source>
</evidence>
<feature type="region of interest" description="Disordered" evidence="1">
    <location>
        <begin position="1"/>
        <end position="63"/>
    </location>
</feature>
<name>A0A8H2ZWK8_9AGAM</name>
<dbReference type="PROSITE" id="PS00108">
    <property type="entry name" value="PROTEIN_KINASE_ST"/>
    <property type="match status" value="1"/>
</dbReference>
<dbReference type="InterPro" id="IPR000719">
    <property type="entry name" value="Prot_kinase_dom"/>
</dbReference>
<evidence type="ECO:0000313" key="4">
    <source>
        <dbReference type="Proteomes" id="UP000663846"/>
    </source>
</evidence>
<dbReference type="PANTHER" id="PTHR44329">
    <property type="entry name" value="SERINE/THREONINE-PROTEIN KINASE TNNI3K-RELATED"/>
    <property type="match status" value="1"/>
</dbReference>
<organism evidence="3 4">
    <name type="scientific">Rhizoctonia solani</name>
    <dbReference type="NCBI Taxonomy" id="456999"/>
    <lineage>
        <taxon>Eukaryota</taxon>
        <taxon>Fungi</taxon>
        <taxon>Dikarya</taxon>
        <taxon>Basidiomycota</taxon>
        <taxon>Agaricomycotina</taxon>
        <taxon>Agaricomycetes</taxon>
        <taxon>Cantharellales</taxon>
        <taxon>Ceratobasidiaceae</taxon>
        <taxon>Rhizoctonia</taxon>
    </lineage>
</organism>
<reference evidence="3" key="1">
    <citation type="submission" date="2021-01" db="EMBL/GenBank/DDBJ databases">
        <authorList>
            <person name="Kaushik A."/>
        </authorList>
    </citation>
    <scope>NUCLEOTIDE SEQUENCE</scope>
    <source>
        <strain evidence="3">AG1-1C</strain>
    </source>
</reference>
<dbReference type="Pfam" id="PF00069">
    <property type="entry name" value="Pkinase"/>
    <property type="match status" value="1"/>
</dbReference>
<gene>
    <name evidence="3" type="ORF">RDB_LOCUS144</name>
</gene>
<feature type="domain" description="Protein kinase" evidence="2">
    <location>
        <begin position="202"/>
        <end position="470"/>
    </location>
</feature>
<dbReference type="AlphaFoldDB" id="A0A8H2ZWK8"/>
<feature type="compositionally biased region" description="Low complexity" evidence="1">
    <location>
        <begin position="9"/>
        <end position="25"/>
    </location>
</feature>
<dbReference type="GO" id="GO:0005524">
    <property type="term" value="F:ATP binding"/>
    <property type="evidence" value="ECO:0007669"/>
    <property type="project" value="InterPro"/>
</dbReference>
<feature type="compositionally biased region" description="Polar residues" evidence="1">
    <location>
        <begin position="49"/>
        <end position="58"/>
    </location>
</feature>
<feature type="region of interest" description="Disordered" evidence="1">
    <location>
        <begin position="122"/>
        <end position="150"/>
    </location>
</feature>
<dbReference type="SUPFAM" id="SSF56112">
    <property type="entry name" value="Protein kinase-like (PK-like)"/>
    <property type="match status" value="1"/>
</dbReference>
<sequence length="472" mass="51654">MAPRSEKATSSPPSTSSLCTSTSTTVDPCNRITPNCADPLTPEPRRTSSSDFASTNRAAPQPRGCQKILGSAANNEDVRQIHLVDQYSDSTLLNHVTACADSRTTQANNLGGRHIKIIPVEAAGGPIRREPPGDPTADAPPPPSSNQTTLDRASHLSNIVGLGFEVSTSTFREEIKEAVADSLTYLRNNYCDVIIDLSNLRECGMDPVTEGGRSFIYRGIRDGEEIAVKVPKTALNQTQDKIRELVQDVVHEALVLRACNHPNIQQLIGVAQFGDHLALISPWMQQGDLSRLIYQPESGLSSRDKYTLSIQISDSVAYLHNLKIFHVDIKASNILLSWDFTPKLADFGSAIMDRVSSPHRKIVASLRWMPWEILRGHQPGPASDIHSLGMTILEIFTGKIPYGGVGENTVKAHINLGKLPKRPENHLPVGNGQCDLLWALLLKCWARDPFCRPTAVEVRDQVKSNRCAMLGG</sequence>
<protein>
    <recommendedName>
        <fullName evidence="2">Protein kinase domain-containing protein</fullName>
    </recommendedName>
</protein>